<dbReference type="PANTHER" id="PTHR31423:SF3">
    <property type="entry name" value="PROLYL-TRNA SYNTHETASE ASSOCIATED DOMAIN-CONTAINING PROTEIN 1-RELATED"/>
    <property type="match status" value="1"/>
</dbReference>
<reference evidence="3 4" key="1">
    <citation type="journal article" date="2016" name="Nat. Commun.">
        <title>Thousands of microbial genomes shed light on interconnected biogeochemical processes in an aquifer system.</title>
        <authorList>
            <person name="Anantharaman K."/>
            <person name="Brown C.T."/>
            <person name="Hug L.A."/>
            <person name="Sharon I."/>
            <person name="Castelle C.J."/>
            <person name="Probst A.J."/>
            <person name="Thomas B.C."/>
            <person name="Singh A."/>
            <person name="Wilkins M.J."/>
            <person name="Karaoz U."/>
            <person name="Brodie E.L."/>
            <person name="Williams K.H."/>
            <person name="Hubbard S.S."/>
            <person name="Banfield J.F."/>
        </authorList>
    </citation>
    <scope>NUCLEOTIDE SEQUENCE [LARGE SCALE GENOMIC DNA]</scope>
</reference>
<organism evidence="3 4">
    <name type="scientific">Candidatus Roizmanbacteria bacterium RIFCSPHIGHO2_01_FULL_39_12b</name>
    <dbReference type="NCBI Taxonomy" id="1802030"/>
    <lineage>
        <taxon>Bacteria</taxon>
        <taxon>Candidatus Roizmaniibacteriota</taxon>
    </lineage>
</organism>
<evidence type="ECO:0000313" key="3">
    <source>
        <dbReference type="EMBL" id="OGK16154.1"/>
    </source>
</evidence>
<dbReference type="InterPro" id="IPR036754">
    <property type="entry name" value="YbaK/aa-tRNA-synt-asso_dom_sf"/>
</dbReference>
<sequence>MFLQNQKGDKFYLIIYLALERADLKSLSSIIREKKLSFASPDSLLKLLNITPGSVSPFGLINDEKHLVCVIVSNSVLKGKKIGFHPNINTSTLAIKTGDFKRFLE</sequence>
<dbReference type="AlphaFoldDB" id="A0A1F7GBB4"/>
<dbReference type="InterPro" id="IPR007214">
    <property type="entry name" value="YbaK/aa-tRNA-synth-assoc-dom"/>
</dbReference>
<gene>
    <name evidence="3" type="ORF">A2690_01810</name>
</gene>
<protein>
    <recommendedName>
        <fullName evidence="2">YbaK/aminoacyl-tRNA synthetase-associated domain-containing protein</fullName>
    </recommendedName>
</protein>
<evidence type="ECO:0000313" key="4">
    <source>
        <dbReference type="Proteomes" id="UP000178372"/>
    </source>
</evidence>
<comment type="similarity">
    <text evidence="1">Belongs to the PRORSD1 family.</text>
</comment>
<dbReference type="SUPFAM" id="SSF55826">
    <property type="entry name" value="YbaK/ProRS associated domain"/>
    <property type="match status" value="1"/>
</dbReference>
<name>A0A1F7GBB4_9BACT</name>
<dbReference type="Gene3D" id="3.90.960.10">
    <property type="entry name" value="YbaK/aminoacyl-tRNA synthetase-associated domain"/>
    <property type="match status" value="1"/>
</dbReference>
<accession>A0A1F7GBB4</accession>
<dbReference type="Pfam" id="PF04073">
    <property type="entry name" value="tRNA_edit"/>
    <property type="match status" value="1"/>
</dbReference>
<dbReference type="Proteomes" id="UP000178372">
    <property type="component" value="Unassembled WGS sequence"/>
</dbReference>
<feature type="domain" description="YbaK/aminoacyl-tRNA synthetase-associated" evidence="2">
    <location>
        <begin position="1"/>
        <end position="103"/>
    </location>
</feature>
<dbReference type="InterPro" id="IPR040285">
    <property type="entry name" value="ProX/PRXD1"/>
</dbReference>
<proteinExistence type="inferred from homology"/>
<dbReference type="PANTHER" id="PTHR31423">
    <property type="entry name" value="YBAK DOMAIN-CONTAINING PROTEIN"/>
    <property type="match status" value="1"/>
</dbReference>
<dbReference type="GO" id="GO:0002161">
    <property type="term" value="F:aminoacyl-tRNA deacylase activity"/>
    <property type="evidence" value="ECO:0007669"/>
    <property type="project" value="InterPro"/>
</dbReference>
<comment type="caution">
    <text evidence="3">The sequence shown here is derived from an EMBL/GenBank/DDBJ whole genome shotgun (WGS) entry which is preliminary data.</text>
</comment>
<dbReference type="EMBL" id="MFZF01000020">
    <property type="protein sequence ID" value="OGK16154.1"/>
    <property type="molecule type" value="Genomic_DNA"/>
</dbReference>
<evidence type="ECO:0000259" key="2">
    <source>
        <dbReference type="Pfam" id="PF04073"/>
    </source>
</evidence>
<evidence type="ECO:0000256" key="1">
    <source>
        <dbReference type="ARBA" id="ARBA00010201"/>
    </source>
</evidence>